<dbReference type="Proteomes" id="UP000636800">
    <property type="component" value="Chromosome 3"/>
</dbReference>
<dbReference type="GO" id="GO:0005829">
    <property type="term" value="C:cytosol"/>
    <property type="evidence" value="ECO:0007669"/>
    <property type="project" value="TreeGrafter"/>
</dbReference>
<dbReference type="InterPro" id="IPR020471">
    <property type="entry name" value="AKR"/>
</dbReference>
<dbReference type="GO" id="GO:0019853">
    <property type="term" value="P:L-ascorbic acid biosynthetic process"/>
    <property type="evidence" value="ECO:0007669"/>
    <property type="project" value="TreeGrafter"/>
</dbReference>
<dbReference type="PANTHER" id="PTHR42686:SF1">
    <property type="entry name" value="GH17980P-RELATED"/>
    <property type="match status" value="1"/>
</dbReference>
<comment type="caution">
    <text evidence="3">The sequence shown here is derived from an EMBL/GenBank/DDBJ whole genome shotgun (WGS) entry which is preliminary data.</text>
</comment>
<reference evidence="3 4" key="1">
    <citation type="journal article" date="2020" name="Nat. Food">
        <title>A phased Vanilla planifolia genome enables genetic improvement of flavour and production.</title>
        <authorList>
            <person name="Hasing T."/>
            <person name="Tang H."/>
            <person name="Brym M."/>
            <person name="Khazi F."/>
            <person name="Huang T."/>
            <person name="Chambers A.H."/>
        </authorList>
    </citation>
    <scope>NUCLEOTIDE SEQUENCE [LARGE SCALE GENOMIC DNA]</scope>
    <source>
        <tissue evidence="3">Leaf</tissue>
    </source>
</reference>
<feature type="transmembrane region" description="Helical" evidence="1">
    <location>
        <begin position="401"/>
        <end position="427"/>
    </location>
</feature>
<dbReference type="GO" id="GO:0010349">
    <property type="term" value="F:L-galactose dehydrogenase activity"/>
    <property type="evidence" value="ECO:0007669"/>
    <property type="project" value="InterPro"/>
</dbReference>
<keyword evidence="4" id="KW-1185">Reference proteome</keyword>
<dbReference type="AlphaFoldDB" id="A0A835RMI5"/>
<evidence type="ECO:0000313" key="4">
    <source>
        <dbReference type="Proteomes" id="UP000636800"/>
    </source>
</evidence>
<protein>
    <recommendedName>
        <fullName evidence="2">NADP-dependent oxidoreductase domain-containing protein</fullName>
    </recommendedName>
</protein>
<dbReference type="InterPro" id="IPR036812">
    <property type="entry name" value="NAD(P)_OxRdtase_dom_sf"/>
</dbReference>
<feature type="domain" description="NADP-dependent oxidoreductase" evidence="2">
    <location>
        <begin position="18"/>
        <end position="284"/>
    </location>
</feature>
<organism evidence="3 4">
    <name type="scientific">Vanilla planifolia</name>
    <name type="common">Vanilla</name>
    <dbReference type="NCBI Taxonomy" id="51239"/>
    <lineage>
        <taxon>Eukaryota</taxon>
        <taxon>Viridiplantae</taxon>
        <taxon>Streptophyta</taxon>
        <taxon>Embryophyta</taxon>
        <taxon>Tracheophyta</taxon>
        <taxon>Spermatophyta</taxon>
        <taxon>Magnoliopsida</taxon>
        <taxon>Liliopsida</taxon>
        <taxon>Asparagales</taxon>
        <taxon>Orchidaceae</taxon>
        <taxon>Vanilloideae</taxon>
        <taxon>Vanilleae</taxon>
        <taxon>Vanilla</taxon>
    </lineage>
</organism>
<dbReference type="FunFam" id="3.20.20.100:FF:000011">
    <property type="entry name" value="Aldo/keto reductase"/>
    <property type="match status" value="1"/>
</dbReference>
<dbReference type="PANTHER" id="PTHR42686">
    <property type="entry name" value="GH17980P-RELATED"/>
    <property type="match status" value="1"/>
</dbReference>
<evidence type="ECO:0000259" key="2">
    <source>
        <dbReference type="Pfam" id="PF00248"/>
    </source>
</evidence>
<dbReference type="InterPro" id="IPR023210">
    <property type="entry name" value="NADP_OxRdtase_dom"/>
</dbReference>
<accession>A0A835RMI5</accession>
<keyword evidence="1" id="KW-1133">Transmembrane helix</keyword>
<proteinExistence type="predicted"/>
<gene>
    <name evidence="3" type="ORF">HPP92_007724</name>
</gene>
<keyword evidence="1" id="KW-0812">Transmembrane</keyword>
<dbReference type="OrthoDB" id="5988181at2759"/>
<dbReference type="EMBL" id="JADCNL010000003">
    <property type="protein sequence ID" value="KAG0488913.1"/>
    <property type="molecule type" value="Genomic_DNA"/>
</dbReference>
<dbReference type="Pfam" id="PF00248">
    <property type="entry name" value="Aldo_ket_red"/>
    <property type="match status" value="1"/>
</dbReference>
<evidence type="ECO:0000256" key="1">
    <source>
        <dbReference type="SAM" id="Phobius"/>
    </source>
</evidence>
<name>A0A835RMI5_VANPL</name>
<dbReference type="Gene3D" id="3.20.20.100">
    <property type="entry name" value="NADP-dependent oxidoreductase domain"/>
    <property type="match status" value="1"/>
</dbReference>
<dbReference type="InterPro" id="IPR044479">
    <property type="entry name" value="LGALDH-like"/>
</dbReference>
<dbReference type="SUPFAM" id="SSF51430">
    <property type="entry name" value="NAD(P)-linked oxidoreductase"/>
    <property type="match status" value="1"/>
</dbReference>
<evidence type="ECO:0000313" key="3">
    <source>
        <dbReference type="EMBL" id="KAG0488913.1"/>
    </source>
</evidence>
<dbReference type="CDD" id="cd19163">
    <property type="entry name" value="AKR_galDH"/>
    <property type="match status" value="1"/>
</dbReference>
<keyword evidence="1" id="KW-0472">Membrane</keyword>
<sequence>MELERRELGKTGLKVSCVGFGASPLGNVFGAVSPDEALAAVSRAISLGINFFDTSPYYGATLSETVLGNCLHQLGVPRDEIVISTKCGRYADGFDFSAERVTRSIEESLGRLRLDYVDILHCHDIEFGSLEQIVNETIPALQKLKEAGKTRFIGITGLPLEIFTYVLDRVPPGSVDVILSYCHYGINDSTLLDLLPYLKSKNVGVISASPLAMGLLTEDGPPDWHPASPELKSACRAAALYCKEEGQNISKLALQYSLMNKDISTMLVGMNSVVQVEDNVSAALELSGVGKHDVLLRRMETILEPVELLKRLIMPYLPLAFPGMAVELDRKLYFCVILFSRHEYFISQTRVADIHSQGDWRSHRRLTPVGVGSPIEYVGYAPENTWEKRVESCLDSMLECAWVWVLALALVFALEFFLVGVCLFELIGPPQIYS</sequence>